<dbReference type="PANTHER" id="PTHR38776">
    <property type="entry name" value="MLTA-INTERACTING PROTEIN-RELATED"/>
    <property type="match status" value="1"/>
</dbReference>
<accession>A0A479NQJ7</accession>
<dbReference type="PANTHER" id="PTHR38776:SF1">
    <property type="entry name" value="MLTA-INTERACTING PROTEIN-RELATED"/>
    <property type="match status" value="1"/>
</dbReference>
<evidence type="ECO:0000256" key="2">
    <source>
        <dbReference type="ARBA" id="ARBA00005722"/>
    </source>
</evidence>
<organism evidence="8 9">
    <name type="scientific">Escherichia coli</name>
    <dbReference type="NCBI Taxonomy" id="562"/>
    <lineage>
        <taxon>Bacteria</taxon>
        <taxon>Pseudomonadati</taxon>
        <taxon>Pseudomonadota</taxon>
        <taxon>Gammaproteobacteria</taxon>
        <taxon>Enterobacterales</taxon>
        <taxon>Enterobacteriaceae</taxon>
        <taxon>Escherichia</taxon>
    </lineage>
</organism>
<reference evidence="8 9" key="1">
    <citation type="submission" date="2018-04" db="EMBL/GenBank/DDBJ databases">
        <title>Large scale genomics of bovine and human commensal E. coli to reveal the emerging process of EHEC.</title>
        <authorList>
            <person name="Arimizu Y."/>
            <person name="Ogura Y."/>
        </authorList>
    </citation>
    <scope>NUCLEOTIDE SEQUENCE [LARGE SCALE GENOMIC DNA]</scope>
    <source>
        <strain evidence="8 9">ECSC038</strain>
    </source>
</reference>
<comment type="subcellular location">
    <subcellularLocation>
        <location evidence="1">Cell outer membrane</location>
    </subcellularLocation>
</comment>
<dbReference type="AlphaFoldDB" id="A0A479NQJ7"/>
<dbReference type="InterPro" id="IPR010583">
    <property type="entry name" value="MipA"/>
</dbReference>
<keyword evidence="3 7" id="KW-0732">Signal</keyword>
<evidence type="ECO:0000256" key="1">
    <source>
        <dbReference type="ARBA" id="ARBA00004442"/>
    </source>
</evidence>
<evidence type="ECO:0000256" key="3">
    <source>
        <dbReference type="ARBA" id="ARBA00022729"/>
    </source>
</evidence>
<gene>
    <name evidence="8" type="primary">yiaT_1</name>
    <name evidence="8" type="ORF">ExPECSC038_00944</name>
</gene>
<feature type="chain" id="PRO_5030094857" evidence="7">
    <location>
        <begin position="22"/>
        <end position="121"/>
    </location>
</feature>
<comment type="similarity">
    <text evidence="2">Belongs to the MipA/OmpV family.</text>
</comment>
<protein>
    <submittedName>
        <fullName evidence="8">Outer membrane protein</fullName>
    </submittedName>
</protein>
<dbReference type="EMBL" id="BFIH01000025">
    <property type="protein sequence ID" value="GCO17272.1"/>
    <property type="molecule type" value="Genomic_DNA"/>
</dbReference>
<dbReference type="Proteomes" id="UP000300926">
    <property type="component" value="Unassembled WGS sequence"/>
</dbReference>
<sequence>MLINRNIVALFALPFMASATASELSIGAGAAYNESPYRGYNENTKAIPLISYEGDSFYVRQTTLGFILSQSEKNELSLTASWMPLEFDPADNDDYAMQQLDKRDSTAMAGLPGITTSVGEP</sequence>
<feature type="signal peptide" evidence="7">
    <location>
        <begin position="1"/>
        <end position="21"/>
    </location>
</feature>
<name>A0A479NQJ7_ECOLX</name>
<evidence type="ECO:0000256" key="7">
    <source>
        <dbReference type="SAM" id="SignalP"/>
    </source>
</evidence>
<dbReference type="Pfam" id="PF06629">
    <property type="entry name" value="MipA"/>
    <property type="match status" value="1"/>
</dbReference>
<evidence type="ECO:0000313" key="8">
    <source>
        <dbReference type="EMBL" id="GCO17272.1"/>
    </source>
</evidence>
<evidence type="ECO:0000313" key="9">
    <source>
        <dbReference type="Proteomes" id="UP000300926"/>
    </source>
</evidence>
<proteinExistence type="inferred from homology"/>
<keyword evidence="5" id="KW-0998">Cell outer membrane</keyword>
<feature type="region of interest" description="Disordered" evidence="6">
    <location>
        <begin position="94"/>
        <end position="121"/>
    </location>
</feature>
<evidence type="ECO:0000256" key="6">
    <source>
        <dbReference type="SAM" id="MobiDB-lite"/>
    </source>
</evidence>
<dbReference type="GO" id="GO:0009279">
    <property type="term" value="C:cell outer membrane"/>
    <property type="evidence" value="ECO:0007669"/>
    <property type="project" value="UniProtKB-SubCell"/>
</dbReference>
<keyword evidence="4" id="KW-0472">Membrane</keyword>
<evidence type="ECO:0000256" key="5">
    <source>
        <dbReference type="ARBA" id="ARBA00023237"/>
    </source>
</evidence>
<evidence type="ECO:0000256" key="4">
    <source>
        <dbReference type="ARBA" id="ARBA00023136"/>
    </source>
</evidence>
<comment type="caution">
    <text evidence="8">The sequence shown here is derived from an EMBL/GenBank/DDBJ whole genome shotgun (WGS) entry which is preliminary data.</text>
</comment>
<dbReference type="GO" id="GO:0009252">
    <property type="term" value="P:peptidoglycan biosynthetic process"/>
    <property type="evidence" value="ECO:0007669"/>
    <property type="project" value="TreeGrafter"/>
</dbReference>